<dbReference type="InterPro" id="IPR036097">
    <property type="entry name" value="HisK_dim/P_sf"/>
</dbReference>
<dbReference type="RefSeq" id="WP_369059286.1">
    <property type="nucleotide sequence ID" value="NZ_CP158375.1"/>
</dbReference>
<dbReference type="SUPFAM" id="SSF55874">
    <property type="entry name" value="ATPase domain of HSP90 chaperone/DNA topoisomerase II/histidine kinase"/>
    <property type="match status" value="1"/>
</dbReference>
<keyword evidence="4" id="KW-0902">Two-component regulatory system</keyword>
<comment type="catalytic activity">
    <reaction evidence="1">
        <text>ATP + protein L-histidine = ADP + protein N-phospho-L-histidine.</text>
        <dbReference type="EC" id="2.7.13.3"/>
    </reaction>
</comment>
<dbReference type="GO" id="GO:0000155">
    <property type="term" value="F:phosphorelay sensor kinase activity"/>
    <property type="evidence" value="ECO:0007669"/>
    <property type="project" value="InterPro"/>
</dbReference>
<evidence type="ECO:0000259" key="7">
    <source>
        <dbReference type="PROSITE" id="PS50110"/>
    </source>
</evidence>
<dbReference type="PROSITE" id="PS50110">
    <property type="entry name" value="RESPONSE_REGULATORY"/>
    <property type="match status" value="1"/>
</dbReference>
<evidence type="ECO:0000313" key="9">
    <source>
        <dbReference type="EMBL" id="XDO96434.1"/>
    </source>
</evidence>
<protein>
    <recommendedName>
        <fullName evidence="2">histidine kinase</fullName>
        <ecNumber evidence="2">2.7.13.3</ecNumber>
    </recommendedName>
</protein>
<evidence type="ECO:0000259" key="8">
    <source>
        <dbReference type="PROSITE" id="PS50113"/>
    </source>
</evidence>
<dbReference type="InterPro" id="IPR001789">
    <property type="entry name" value="Sig_transdc_resp-reg_receiver"/>
</dbReference>
<dbReference type="EMBL" id="CP158375">
    <property type="protein sequence ID" value="XDO96434.1"/>
    <property type="molecule type" value="Genomic_DNA"/>
</dbReference>
<feature type="domain" description="PAC" evidence="8">
    <location>
        <begin position="1"/>
        <end position="49"/>
    </location>
</feature>
<dbReference type="InterPro" id="IPR000014">
    <property type="entry name" value="PAS"/>
</dbReference>
<dbReference type="InterPro" id="IPR000700">
    <property type="entry name" value="PAS-assoc_C"/>
</dbReference>
<dbReference type="Pfam" id="PF00072">
    <property type="entry name" value="Response_reg"/>
    <property type="match status" value="1"/>
</dbReference>
<evidence type="ECO:0000259" key="6">
    <source>
        <dbReference type="PROSITE" id="PS50109"/>
    </source>
</evidence>
<feature type="domain" description="Histidine kinase" evidence="6">
    <location>
        <begin position="67"/>
        <end position="289"/>
    </location>
</feature>
<dbReference type="CDD" id="cd00082">
    <property type="entry name" value="HisKA"/>
    <property type="match status" value="1"/>
</dbReference>
<dbReference type="InterPro" id="IPR011006">
    <property type="entry name" value="CheY-like_superfamily"/>
</dbReference>
<dbReference type="SUPFAM" id="SSF55785">
    <property type="entry name" value="PYP-like sensor domain (PAS domain)"/>
    <property type="match status" value="1"/>
</dbReference>
<gene>
    <name evidence="9" type="ORF">ABOZ73_16920</name>
</gene>
<proteinExistence type="predicted"/>
<keyword evidence="9" id="KW-0067">ATP-binding</keyword>
<organism evidence="9">
    <name type="scientific">Caulobacter sp. 73W</name>
    <dbReference type="NCBI Taxonomy" id="3161137"/>
    <lineage>
        <taxon>Bacteria</taxon>
        <taxon>Pseudomonadati</taxon>
        <taxon>Pseudomonadota</taxon>
        <taxon>Alphaproteobacteria</taxon>
        <taxon>Caulobacterales</taxon>
        <taxon>Caulobacteraceae</taxon>
        <taxon>Caulobacter</taxon>
    </lineage>
</organism>
<dbReference type="PANTHER" id="PTHR45339">
    <property type="entry name" value="HYBRID SIGNAL TRANSDUCTION HISTIDINE KINASE J"/>
    <property type="match status" value="1"/>
</dbReference>
<dbReference type="Pfam" id="PF02518">
    <property type="entry name" value="HATPase_c"/>
    <property type="match status" value="1"/>
</dbReference>
<dbReference type="Gene3D" id="3.30.565.10">
    <property type="entry name" value="Histidine kinase-like ATPase, C-terminal domain"/>
    <property type="match status" value="1"/>
</dbReference>
<evidence type="ECO:0000256" key="4">
    <source>
        <dbReference type="ARBA" id="ARBA00023012"/>
    </source>
</evidence>
<dbReference type="InterPro" id="IPR036890">
    <property type="entry name" value="HATPase_C_sf"/>
</dbReference>
<evidence type="ECO:0000256" key="1">
    <source>
        <dbReference type="ARBA" id="ARBA00000085"/>
    </source>
</evidence>
<dbReference type="PRINTS" id="PR00344">
    <property type="entry name" value="BCTRLSENSOR"/>
</dbReference>
<dbReference type="SUPFAM" id="SSF47384">
    <property type="entry name" value="Homodimeric domain of signal transducing histidine kinase"/>
    <property type="match status" value="1"/>
</dbReference>
<dbReference type="PROSITE" id="PS50109">
    <property type="entry name" value="HIS_KIN"/>
    <property type="match status" value="1"/>
</dbReference>
<dbReference type="EC" id="2.7.13.3" evidence="2"/>
<dbReference type="InterPro" id="IPR035965">
    <property type="entry name" value="PAS-like_dom_sf"/>
</dbReference>
<dbReference type="CDD" id="cd17546">
    <property type="entry name" value="REC_hyHK_CKI1_RcsC-like"/>
    <property type="match status" value="1"/>
</dbReference>
<dbReference type="Gene3D" id="1.10.287.130">
    <property type="match status" value="1"/>
</dbReference>
<dbReference type="InterPro" id="IPR005467">
    <property type="entry name" value="His_kinase_dom"/>
</dbReference>
<dbReference type="FunFam" id="3.30.565.10:FF:000010">
    <property type="entry name" value="Sensor histidine kinase RcsC"/>
    <property type="match status" value="1"/>
</dbReference>
<dbReference type="GO" id="GO:0005524">
    <property type="term" value="F:ATP binding"/>
    <property type="evidence" value="ECO:0007669"/>
    <property type="project" value="UniProtKB-KW"/>
</dbReference>
<dbReference type="Gene3D" id="3.30.450.20">
    <property type="entry name" value="PAS domain"/>
    <property type="match status" value="1"/>
</dbReference>
<dbReference type="SMART" id="SM00387">
    <property type="entry name" value="HATPase_c"/>
    <property type="match status" value="1"/>
</dbReference>
<dbReference type="NCBIfam" id="TIGR00229">
    <property type="entry name" value="sensory_box"/>
    <property type="match status" value="1"/>
</dbReference>
<dbReference type="InterPro" id="IPR004358">
    <property type="entry name" value="Sig_transdc_His_kin-like_C"/>
</dbReference>
<dbReference type="Pfam" id="PF00512">
    <property type="entry name" value="HisKA"/>
    <property type="match status" value="1"/>
</dbReference>
<dbReference type="SUPFAM" id="SSF52172">
    <property type="entry name" value="CheY-like"/>
    <property type="match status" value="1"/>
</dbReference>
<evidence type="ECO:0000256" key="2">
    <source>
        <dbReference type="ARBA" id="ARBA00012438"/>
    </source>
</evidence>
<dbReference type="CDD" id="cd16922">
    <property type="entry name" value="HATPase_EvgS-ArcB-TorS-like"/>
    <property type="match status" value="1"/>
</dbReference>
<reference evidence="9" key="1">
    <citation type="submission" date="2024-06" db="EMBL/GenBank/DDBJ databases">
        <title>Caulobacter inopinatus, sp. nov.</title>
        <authorList>
            <person name="Donachie S.P."/>
        </authorList>
    </citation>
    <scope>NUCLEOTIDE SEQUENCE</scope>
    <source>
        <strain evidence="9">73W</strain>
    </source>
</reference>
<sequence length="425" mass="45903">MRARRKDGGEIWLEAAPYVVRDENGRVLRFHDSARDVTVRKRYEDELQEARAHAEHLAGVKSDFLANMSHELRTPLTSIIGFARLLEFAPELSSSSKSAVDRIAAASRALNTLVNDVLDLAKLEGGKVELDPQQFEVGPFLTETVELLRPQTAAKGLELHLDITASEIGALYGDTSRLRQVLLNLLSNAVKFTETGGVTVRSSLRPMNGPFACWELEIEDTGIGIRPEELARLFDRFVQADASVTRRFGGTGLGLAISRQLIDLMGGGIEVESEPGRGSRFIINVRLPVHVEDGQPIPVANRLKVLVAEDGPANRAALARMLEGMGHVFHMVADGAAAIEAARSERYDVILMDVAMPEVDGLTAARELHHIPGASSGAPIVPMSSSTGEADRAEYEQAGMTGLLPKPVTTIGLADVLAAVPVDET</sequence>
<dbReference type="PANTHER" id="PTHR45339:SF1">
    <property type="entry name" value="HYBRID SIGNAL TRANSDUCTION HISTIDINE KINASE J"/>
    <property type="match status" value="1"/>
</dbReference>
<dbReference type="SMART" id="SM00388">
    <property type="entry name" value="HisKA"/>
    <property type="match status" value="1"/>
</dbReference>
<dbReference type="InterPro" id="IPR003594">
    <property type="entry name" value="HATPase_dom"/>
</dbReference>
<dbReference type="PROSITE" id="PS50113">
    <property type="entry name" value="PAC"/>
    <property type="match status" value="1"/>
</dbReference>
<evidence type="ECO:0000256" key="5">
    <source>
        <dbReference type="PROSITE-ProRule" id="PRU00169"/>
    </source>
</evidence>
<dbReference type="AlphaFoldDB" id="A0AB39KRU3"/>
<accession>A0AB39KRU3</accession>
<keyword evidence="9" id="KW-0547">Nucleotide-binding</keyword>
<dbReference type="SMART" id="SM00448">
    <property type="entry name" value="REC"/>
    <property type="match status" value="1"/>
</dbReference>
<dbReference type="Gene3D" id="3.40.50.2300">
    <property type="match status" value="1"/>
</dbReference>
<name>A0AB39KRU3_9CAUL</name>
<feature type="domain" description="Response regulatory" evidence="7">
    <location>
        <begin position="304"/>
        <end position="421"/>
    </location>
</feature>
<keyword evidence="3 5" id="KW-0597">Phosphoprotein</keyword>
<feature type="modified residue" description="4-aspartylphosphate" evidence="5">
    <location>
        <position position="353"/>
    </location>
</feature>
<dbReference type="InterPro" id="IPR003661">
    <property type="entry name" value="HisK_dim/P_dom"/>
</dbReference>
<evidence type="ECO:0000256" key="3">
    <source>
        <dbReference type="ARBA" id="ARBA00022553"/>
    </source>
</evidence>